<reference evidence="2 3" key="1">
    <citation type="submission" date="2016-10" db="EMBL/GenBank/DDBJ databases">
        <authorList>
            <person name="de Groot N.N."/>
        </authorList>
    </citation>
    <scope>NUCLEOTIDE SEQUENCE [LARGE SCALE GENOMIC DNA]</scope>
    <source>
        <strain evidence="2 3">KH2T6</strain>
    </source>
</reference>
<dbReference type="EMBL" id="FOAT01000008">
    <property type="protein sequence ID" value="SEK95373.1"/>
    <property type="molecule type" value="Genomic_DNA"/>
</dbReference>
<keyword evidence="1" id="KW-0472">Membrane</keyword>
<protein>
    <submittedName>
        <fullName evidence="2">Uncharacterized protein</fullName>
    </submittedName>
</protein>
<keyword evidence="1" id="KW-0812">Transmembrane</keyword>
<dbReference type="Proteomes" id="UP000186015">
    <property type="component" value="Unassembled WGS sequence"/>
</dbReference>
<evidence type="ECO:0000256" key="1">
    <source>
        <dbReference type="SAM" id="Phobius"/>
    </source>
</evidence>
<feature type="transmembrane region" description="Helical" evidence="1">
    <location>
        <begin position="58"/>
        <end position="81"/>
    </location>
</feature>
<organism evidence="2 3">
    <name type="scientific">Ruminococcus albus</name>
    <dbReference type="NCBI Taxonomy" id="1264"/>
    <lineage>
        <taxon>Bacteria</taxon>
        <taxon>Bacillati</taxon>
        <taxon>Bacillota</taxon>
        <taxon>Clostridia</taxon>
        <taxon>Eubacteriales</taxon>
        <taxon>Oscillospiraceae</taxon>
        <taxon>Ruminococcus</taxon>
    </lineage>
</organism>
<feature type="transmembrane region" description="Helical" evidence="1">
    <location>
        <begin position="6"/>
        <end position="26"/>
    </location>
</feature>
<evidence type="ECO:0000313" key="2">
    <source>
        <dbReference type="EMBL" id="SEK95373.1"/>
    </source>
</evidence>
<proteinExistence type="predicted"/>
<name>A0A1H7L8J0_RUMAL</name>
<gene>
    <name evidence="2" type="ORF">SAMN05216469_108108</name>
</gene>
<accession>A0A1H7L8J0</accession>
<dbReference type="AlphaFoldDB" id="A0A1H7L8J0"/>
<evidence type="ECO:0000313" key="3">
    <source>
        <dbReference type="Proteomes" id="UP000186015"/>
    </source>
</evidence>
<feature type="transmembrane region" description="Helical" evidence="1">
    <location>
        <begin position="33"/>
        <end position="52"/>
    </location>
</feature>
<sequence>MEKYGFKILNVIIFLLTFFVFPAWYICINTSRISFYCILGTIVFMIATWKVYDDVYDIKYGSIILNCFRVALILCVAGLYLPSMVISHFDHTKCMYDLKWLNYAHGVYGFSGERLEHYKRLFPKKLPDECDDYEYLTQGYIYDRYPGSRLMFRTDEETIDMYEEYYAGFCERKYNGALCDDISMEEEFEETEFRLDGFLSNSGLVDRWGEGEDKWREEFENAVIYSTGYFREEVLLDKDSGYVVITIDEPK</sequence>
<keyword evidence="1" id="KW-1133">Transmembrane helix</keyword>